<keyword evidence="14 20" id="KW-0234">DNA repair</keyword>
<dbReference type="GO" id="GO:0003697">
    <property type="term" value="F:single-stranded DNA binding"/>
    <property type="evidence" value="ECO:0007669"/>
    <property type="project" value="InterPro"/>
</dbReference>
<dbReference type="PROSITE" id="PS50089">
    <property type="entry name" value="ZF_RING_2"/>
    <property type="match status" value="1"/>
</dbReference>
<proteinExistence type="inferred from homology"/>
<feature type="domain" description="UBZ4-type" evidence="24">
    <location>
        <begin position="193"/>
        <end position="221"/>
    </location>
</feature>
<sequence length="434" mass="47923">MNTISNMVQLDLLAADVPDPTDFPPSDIAPGLRLLDEALRCSVCHELYDAPVTLNCGHCFCSLCVRNCLKDKEECPSCRKQASDTQLRKNVALESAVKAWAAAREFTLRLAKQEVQRLSKNALEETHPRKRRRSARTSGGSSSDEVEIVEGPSTLAIQRRQPVPNMKKQRSNKSPRIPDTPSTPPTPGSSDDLIDCPVCQQRVPFQIINQHIDSSCKLTDAPPPSPRKPKGKAKQEWSKILGGAAALGRRPNKERDKERYVDVKSPAAQHDDEPEYLPTVSYHTLKDRRVQELLNEHGLPTTGDRHAWVRRHQKWVTLYNANLDRTPSDRHMPDQLRRELQKWEASEGAASGGGSAGLGKKKAGEVTDVVAYQTAHKAEFAKLVEAARPKRSPQASQTHNGRTEDAKNGTGQREQSNGDVSTQAQGVADRLAAG</sequence>
<dbReference type="EMBL" id="SEKV01000793">
    <property type="protein sequence ID" value="TFY53657.1"/>
    <property type="molecule type" value="Genomic_DNA"/>
</dbReference>
<dbReference type="SMART" id="SM00734">
    <property type="entry name" value="ZnF_Rad18"/>
    <property type="match status" value="1"/>
</dbReference>
<feature type="region of interest" description="Disordered" evidence="21">
    <location>
        <begin position="119"/>
        <end position="195"/>
    </location>
</feature>
<dbReference type="GO" id="GO:0097505">
    <property type="term" value="C:Rad6-Rad18 complex"/>
    <property type="evidence" value="ECO:0007669"/>
    <property type="project" value="TreeGrafter"/>
</dbReference>
<dbReference type="PROSITE" id="PS50800">
    <property type="entry name" value="SAP"/>
    <property type="match status" value="1"/>
</dbReference>
<evidence type="ECO:0000313" key="25">
    <source>
        <dbReference type="EMBL" id="TFY53657.1"/>
    </source>
</evidence>
<comment type="catalytic activity">
    <reaction evidence="1">
        <text>S-ubiquitinyl-[E2 ubiquitin-conjugating enzyme]-L-cysteine + [acceptor protein]-L-lysine = [E2 ubiquitin-conjugating enzyme]-L-cysteine + N(6)-ubiquitinyl-[acceptor protein]-L-lysine.</text>
        <dbReference type="EC" id="2.3.2.27"/>
    </reaction>
</comment>
<dbReference type="NCBIfam" id="TIGR00599">
    <property type="entry name" value="rad18"/>
    <property type="match status" value="1"/>
</dbReference>
<dbReference type="GO" id="GO:0005634">
    <property type="term" value="C:nucleus"/>
    <property type="evidence" value="ECO:0007669"/>
    <property type="project" value="UniProtKB-SubCell"/>
</dbReference>
<evidence type="ECO:0000256" key="15">
    <source>
        <dbReference type="ARBA" id="ARBA00023242"/>
    </source>
</evidence>
<dbReference type="PROSITE" id="PS00518">
    <property type="entry name" value="ZF_RING_1"/>
    <property type="match status" value="1"/>
</dbReference>
<keyword evidence="9 20" id="KW-0227">DNA damage</keyword>
<evidence type="ECO:0000256" key="18">
    <source>
        <dbReference type="ARBA" id="ARBA00082369"/>
    </source>
</evidence>
<keyword evidence="13" id="KW-0238">DNA-binding</keyword>
<dbReference type="Gene3D" id="3.30.40.10">
    <property type="entry name" value="Zinc/RING finger domain, C3HC4 (zinc finger)"/>
    <property type="match status" value="1"/>
</dbReference>
<evidence type="ECO:0000256" key="10">
    <source>
        <dbReference type="ARBA" id="ARBA00022771"/>
    </source>
</evidence>
<keyword evidence="12" id="KW-0862">Zinc</keyword>
<accession>A0A4Y9XWC9</accession>
<evidence type="ECO:0000256" key="9">
    <source>
        <dbReference type="ARBA" id="ARBA00022763"/>
    </source>
</evidence>
<dbReference type="GO" id="GO:0006281">
    <property type="term" value="P:DNA repair"/>
    <property type="evidence" value="ECO:0007669"/>
    <property type="project" value="UniProtKB-KW"/>
</dbReference>
<dbReference type="InterPro" id="IPR039577">
    <property type="entry name" value="Rad18"/>
</dbReference>
<dbReference type="PANTHER" id="PTHR14134:SF2">
    <property type="entry name" value="E3 UBIQUITIN-PROTEIN LIGASE RAD18"/>
    <property type="match status" value="1"/>
</dbReference>
<evidence type="ECO:0000259" key="22">
    <source>
        <dbReference type="PROSITE" id="PS50089"/>
    </source>
</evidence>
<evidence type="ECO:0000256" key="3">
    <source>
        <dbReference type="ARBA" id="ARBA00004906"/>
    </source>
</evidence>
<dbReference type="Pfam" id="PF13923">
    <property type="entry name" value="zf-C3HC4_2"/>
    <property type="match status" value="1"/>
</dbReference>
<dbReference type="SMART" id="SM00513">
    <property type="entry name" value="SAP"/>
    <property type="match status" value="1"/>
</dbReference>
<keyword evidence="8" id="KW-0479">Metal-binding</keyword>
<dbReference type="Gene3D" id="3.30.160.60">
    <property type="entry name" value="Classic Zinc Finger"/>
    <property type="match status" value="1"/>
</dbReference>
<dbReference type="GO" id="GO:0006301">
    <property type="term" value="P:DNA damage tolerance"/>
    <property type="evidence" value="ECO:0007669"/>
    <property type="project" value="InterPro"/>
</dbReference>
<comment type="similarity">
    <text evidence="4">Belongs to the RAD18 family.</text>
</comment>
<dbReference type="InterPro" id="IPR004580">
    <property type="entry name" value="Rad18_fungi"/>
</dbReference>
<dbReference type="InterPro" id="IPR017907">
    <property type="entry name" value="Znf_RING_CS"/>
</dbReference>
<dbReference type="SUPFAM" id="SSF57850">
    <property type="entry name" value="RING/U-box"/>
    <property type="match status" value="1"/>
</dbReference>
<evidence type="ECO:0000256" key="14">
    <source>
        <dbReference type="ARBA" id="ARBA00023204"/>
    </source>
</evidence>
<organism evidence="25 26">
    <name type="scientific">Rhodofomes roseus</name>
    <dbReference type="NCBI Taxonomy" id="34475"/>
    <lineage>
        <taxon>Eukaryota</taxon>
        <taxon>Fungi</taxon>
        <taxon>Dikarya</taxon>
        <taxon>Basidiomycota</taxon>
        <taxon>Agaricomycotina</taxon>
        <taxon>Agaricomycetes</taxon>
        <taxon>Polyporales</taxon>
        <taxon>Rhodofomes</taxon>
    </lineage>
</organism>
<feature type="domain" description="RING-type" evidence="22">
    <location>
        <begin position="41"/>
        <end position="79"/>
    </location>
</feature>
<evidence type="ECO:0000256" key="12">
    <source>
        <dbReference type="ARBA" id="ARBA00022833"/>
    </source>
</evidence>
<evidence type="ECO:0000256" key="20">
    <source>
        <dbReference type="PROSITE-ProRule" id="PRU01256"/>
    </source>
</evidence>
<evidence type="ECO:0000256" key="21">
    <source>
        <dbReference type="SAM" id="MobiDB-lite"/>
    </source>
</evidence>
<feature type="compositionally biased region" description="Basic and acidic residues" evidence="21">
    <location>
        <begin position="251"/>
        <end position="262"/>
    </location>
</feature>
<dbReference type="Proteomes" id="UP000298390">
    <property type="component" value="Unassembled WGS sequence"/>
</dbReference>
<keyword evidence="7" id="KW-0808">Transferase</keyword>
<evidence type="ECO:0000256" key="17">
    <source>
        <dbReference type="ARBA" id="ARBA00074353"/>
    </source>
</evidence>
<feature type="region of interest" description="Disordered" evidence="21">
    <location>
        <begin position="324"/>
        <end position="363"/>
    </location>
</feature>
<comment type="caution">
    <text evidence="25">The sequence shown here is derived from an EMBL/GenBank/DDBJ whole genome shotgun (WGS) entry which is preliminary data.</text>
</comment>
<feature type="compositionally biased region" description="Basic and acidic residues" evidence="21">
    <location>
        <begin position="326"/>
        <end position="345"/>
    </location>
</feature>
<evidence type="ECO:0000256" key="16">
    <source>
        <dbReference type="ARBA" id="ARBA00031783"/>
    </source>
</evidence>
<evidence type="ECO:0000256" key="6">
    <source>
        <dbReference type="ARBA" id="ARBA00015551"/>
    </source>
</evidence>
<dbReference type="InterPro" id="IPR006642">
    <property type="entry name" value="Rad18_UBZ4"/>
</dbReference>
<name>A0A4Y9XWC9_9APHY</name>
<dbReference type="AlphaFoldDB" id="A0A4Y9XWC9"/>
<evidence type="ECO:0000256" key="5">
    <source>
        <dbReference type="ARBA" id="ARBA00012483"/>
    </source>
</evidence>
<keyword evidence="11" id="KW-0833">Ubl conjugation pathway</keyword>
<protein>
    <recommendedName>
        <fullName evidence="6">Postreplication repair E3 ubiquitin-protein ligase RAD18</fullName>
        <ecNumber evidence="5">2.3.2.27</ecNumber>
    </recommendedName>
    <alternativeName>
        <fullName evidence="17">Postreplication repair E3 ubiquitin-protein ligase rad18</fullName>
    </alternativeName>
    <alternativeName>
        <fullName evidence="16 18">RING-type E3 ubiquitin transferase RAD18</fullName>
    </alternativeName>
</protein>
<evidence type="ECO:0000256" key="2">
    <source>
        <dbReference type="ARBA" id="ARBA00004123"/>
    </source>
</evidence>
<dbReference type="GO" id="GO:0008270">
    <property type="term" value="F:zinc ion binding"/>
    <property type="evidence" value="ECO:0007669"/>
    <property type="project" value="UniProtKB-KW"/>
</dbReference>
<dbReference type="GO" id="GO:0006513">
    <property type="term" value="P:protein monoubiquitination"/>
    <property type="evidence" value="ECO:0007669"/>
    <property type="project" value="InterPro"/>
</dbReference>
<dbReference type="STRING" id="34475.A0A4Y9XWC9"/>
<keyword evidence="10 19" id="KW-0863">Zinc-finger</keyword>
<dbReference type="PANTHER" id="PTHR14134">
    <property type="entry name" value="E3 UBIQUITIN-PROTEIN LIGASE RAD18"/>
    <property type="match status" value="1"/>
</dbReference>
<evidence type="ECO:0000256" key="7">
    <source>
        <dbReference type="ARBA" id="ARBA00022679"/>
    </source>
</evidence>
<evidence type="ECO:0000256" key="8">
    <source>
        <dbReference type="ARBA" id="ARBA00022723"/>
    </source>
</evidence>
<reference evidence="25 26" key="1">
    <citation type="submission" date="2019-01" db="EMBL/GenBank/DDBJ databases">
        <title>Genome sequencing of the rare red list fungi Fomitopsis rosea.</title>
        <authorList>
            <person name="Buettner E."/>
            <person name="Kellner H."/>
        </authorList>
    </citation>
    <scope>NUCLEOTIDE SEQUENCE [LARGE SCALE GENOMIC DNA]</scope>
    <source>
        <strain evidence="25 26">DSM 105464</strain>
    </source>
</reference>
<evidence type="ECO:0000256" key="4">
    <source>
        <dbReference type="ARBA" id="ARBA00009506"/>
    </source>
</evidence>
<dbReference type="InterPro" id="IPR003034">
    <property type="entry name" value="SAP_dom"/>
</dbReference>
<dbReference type="InterPro" id="IPR001841">
    <property type="entry name" value="Znf_RING"/>
</dbReference>
<feature type="compositionally biased region" description="Polar residues" evidence="21">
    <location>
        <begin position="409"/>
        <end position="425"/>
    </location>
</feature>
<evidence type="ECO:0000313" key="26">
    <source>
        <dbReference type="Proteomes" id="UP000298390"/>
    </source>
</evidence>
<evidence type="ECO:0000256" key="13">
    <source>
        <dbReference type="ARBA" id="ARBA00023125"/>
    </source>
</evidence>
<feature type="region of interest" description="Disordered" evidence="21">
    <location>
        <begin position="214"/>
        <end position="274"/>
    </location>
</feature>
<feature type="region of interest" description="Disordered" evidence="21">
    <location>
        <begin position="383"/>
        <end position="434"/>
    </location>
</feature>
<dbReference type="FunFam" id="3.30.40.10:FF:000172">
    <property type="entry name" value="E3 ubiquitin-protein ligase RAD18"/>
    <property type="match status" value="1"/>
</dbReference>
<feature type="domain" description="SAP" evidence="23">
    <location>
        <begin position="282"/>
        <end position="316"/>
    </location>
</feature>
<comment type="subcellular location">
    <subcellularLocation>
        <location evidence="2">Nucleus</location>
    </subcellularLocation>
</comment>
<evidence type="ECO:0000256" key="1">
    <source>
        <dbReference type="ARBA" id="ARBA00000900"/>
    </source>
</evidence>
<dbReference type="UniPathway" id="UPA00143"/>
<dbReference type="GO" id="GO:0061630">
    <property type="term" value="F:ubiquitin protein ligase activity"/>
    <property type="evidence" value="ECO:0007669"/>
    <property type="project" value="UniProtKB-EC"/>
</dbReference>
<evidence type="ECO:0000256" key="19">
    <source>
        <dbReference type="PROSITE-ProRule" id="PRU00175"/>
    </source>
</evidence>
<dbReference type="EC" id="2.3.2.27" evidence="5"/>
<dbReference type="InterPro" id="IPR013083">
    <property type="entry name" value="Znf_RING/FYVE/PHD"/>
</dbReference>
<dbReference type="SMART" id="SM00184">
    <property type="entry name" value="RING"/>
    <property type="match status" value="1"/>
</dbReference>
<evidence type="ECO:0000259" key="24">
    <source>
        <dbReference type="PROSITE" id="PS51908"/>
    </source>
</evidence>
<dbReference type="PROSITE" id="PS51908">
    <property type="entry name" value="ZF_UBZ4"/>
    <property type="match status" value="1"/>
</dbReference>
<keyword evidence="15" id="KW-0539">Nucleus</keyword>
<gene>
    <name evidence="25" type="ORF">EVJ58_g9332</name>
</gene>
<comment type="pathway">
    <text evidence="3">Protein modification; protein ubiquitination.</text>
</comment>
<evidence type="ECO:0000259" key="23">
    <source>
        <dbReference type="PROSITE" id="PS50800"/>
    </source>
</evidence>
<evidence type="ECO:0000256" key="11">
    <source>
        <dbReference type="ARBA" id="ARBA00022786"/>
    </source>
</evidence>